<keyword evidence="1" id="KW-1133">Transmembrane helix</keyword>
<keyword evidence="1" id="KW-0812">Transmembrane</keyword>
<dbReference type="AlphaFoldDB" id="A0A841FDS5"/>
<feature type="transmembrane region" description="Helical" evidence="1">
    <location>
        <begin position="126"/>
        <end position="148"/>
    </location>
</feature>
<evidence type="ECO:0000313" key="3">
    <source>
        <dbReference type="Proteomes" id="UP000548476"/>
    </source>
</evidence>
<evidence type="ECO:0000313" key="2">
    <source>
        <dbReference type="EMBL" id="MBB6033625.1"/>
    </source>
</evidence>
<keyword evidence="1" id="KW-0472">Membrane</keyword>
<sequence>MTRYVRFAGLLFSGLFAGFLTGVLVLELSLRKFDATAYTQVRLVELDSLDTLATVTLIPALLTTALLVYLTRKTNARGLTVAAFALLLFVFGLTLVVNLPINSDQLGWSVSAPPADWTDTRDRWQIAHAARTAAGVLAFAGLAVAALMPARRA</sequence>
<dbReference type="InterPro" id="IPR013901">
    <property type="entry name" value="Anthrone_oxy"/>
</dbReference>
<feature type="transmembrane region" description="Helical" evidence="1">
    <location>
        <begin position="78"/>
        <end position="101"/>
    </location>
</feature>
<protein>
    <submittedName>
        <fullName evidence="2">Putative membrane protein</fullName>
    </submittedName>
</protein>
<dbReference type="EMBL" id="JACHGT010000003">
    <property type="protein sequence ID" value="MBB6033625.1"/>
    <property type="molecule type" value="Genomic_DNA"/>
</dbReference>
<organism evidence="2 3">
    <name type="scientific">Phytomonospora endophytica</name>
    <dbReference type="NCBI Taxonomy" id="714109"/>
    <lineage>
        <taxon>Bacteria</taxon>
        <taxon>Bacillati</taxon>
        <taxon>Actinomycetota</taxon>
        <taxon>Actinomycetes</taxon>
        <taxon>Micromonosporales</taxon>
        <taxon>Micromonosporaceae</taxon>
        <taxon>Phytomonospora</taxon>
    </lineage>
</organism>
<feature type="transmembrane region" description="Helical" evidence="1">
    <location>
        <begin position="7"/>
        <end position="26"/>
    </location>
</feature>
<keyword evidence="3" id="KW-1185">Reference proteome</keyword>
<comment type="caution">
    <text evidence="2">The sequence shown here is derived from an EMBL/GenBank/DDBJ whole genome shotgun (WGS) entry which is preliminary data.</text>
</comment>
<name>A0A841FDS5_9ACTN</name>
<proteinExistence type="predicted"/>
<dbReference type="Proteomes" id="UP000548476">
    <property type="component" value="Unassembled WGS sequence"/>
</dbReference>
<accession>A0A841FDS5</accession>
<evidence type="ECO:0000256" key="1">
    <source>
        <dbReference type="SAM" id="Phobius"/>
    </source>
</evidence>
<dbReference type="RefSeq" id="WP_203685877.1">
    <property type="nucleotide sequence ID" value="NZ_BONT01000014.1"/>
</dbReference>
<dbReference type="Pfam" id="PF08592">
    <property type="entry name" value="Anthrone_oxy"/>
    <property type="match status" value="1"/>
</dbReference>
<reference evidence="2 3" key="1">
    <citation type="submission" date="2020-08" db="EMBL/GenBank/DDBJ databases">
        <title>Genomic Encyclopedia of Type Strains, Phase IV (KMG-IV): sequencing the most valuable type-strain genomes for metagenomic binning, comparative biology and taxonomic classification.</title>
        <authorList>
            <person name="Goeker M."/>
        </authorList>
    </citation>
    <scope>NUCLEOTIDE SEQUENCE [LARGE SCALE GENOMIC DNA]</scope>
    <source>
        <strain evidence="2 3">YIM 65646</strain>
    </source>
</reference>
<feature type="transmembrane region" description="Helical" evidence="1">
    <location>
        <begin position="52"/>
        <end position="71"/>
    </location>
</feature>
<gene>
    <name evidence="2" type="ORF">HNR73_001475</name>
</gene>